<dbReference type="Proteomes" id="UP000008952">
    <property type="component" value="Unassembled WGS sequence"/>
</dbReference>
<dbReference type="Pfam" id="PF18557">
    <property type="entry name" value="NepR"/>
    <property type="match status" value="1"/>
</dbReference>
<protein>
    <recommendedName>
        <fullName evidence="1">Anti-sigma factor NepR domain-containing protein</fullName>
    </recommendedName>
</protein>
<dbReference type="PATRIC" id="fig|1094558.3.peg.4"/>
<keyword evidence="3" id="KW-1185">Reference proteome</keyword>
<dbReference type="HOGENOM" id="CLU_2731851_0_0_5"/>
<dbReference type="EMBL" id="AIMB01000001">
    <property type="protein sequence ID" value="EJF91625.1"/>
    <property type="molecule type" value="Genomic_DNA"/>
</dbReference>
<evidence type="ECO:0000313" key="2">
    <source>
        <dbReference type="EMBL" id="EJF91625.1"/>
    </source>
</evidence>
<gene>
    <name evidence="2" type="ORF">ME5_00004</name>
</gene>
<accession>J1K3C3</accession>
<dbReference type="OrthoDB" id="7926543at2"/>
<comment type="caution">
    <text evidence="2">The sequence shown here is derived from an EMBL/GenBank/DDBJ whole genome shotgun (WGS) entry which is preliminary data.</text>
</comment>
<dbReference type="RefSeq" id="WP_008037208.1">
    <property type="nucleotide sequence ID" value="NZ_JH725147.1"/>
</dbReference>
<evidence type="ECO:0000313" key="3">
    <source>
        <dbReference type="Proteomes" id="UP000008952"/>
    </source>
</evidence>
<reference evidence="2 3" key="1">
    <citation type="submission" date="2012-03" db="EMBL/GenBank/DDBJ databases">
        <title>The Genome Sequence of Bartonella tamiae Th239.</title>
        <authorList>
            <consortium name="The Broad Institute Genome Sequencing Platform"/>
            <consortium name="The Broad Institute Genome Sequencing Center for Infectious Disease"/>
            <person name="Feldgarden M."/>
            <person name="Kirby J."/>
            <person name="Kosoy M."/>
            <person name="Birtles R."/>
            <person name="Probert W.S."/>
            <person name="Chiaraviglio L."/>
            <person name="Young S.K."/>
            <person name="Zeng Q."/>
            <person name="Gargeya S."/>
            <person name="Fitzgerald M."/>
            <person name="Haas B."/>
            <person name="Abouelleil A."/>
            <person name="Alvarado L."/>
            <person name="Arachchi H.M."/>
            <person name="Berlin A."/>
            <person name="Chapman S.B."/>
            <person name="Gearin G."/>
            <person name="Goldberg J."/>
            <person name="Griggs A."/>
            <person name="Gujja S."/>
            <person name="Hansen M."/>
            <person name="Heiman D."/>
            <person name="Howarth C."/>
            <person name="Larimer J."/>
            <person name="Lui A."/>
            <person name="MacDonald P.J.P."/>
            <person name="McCowen C."/>
            <person name="Montmayeur A."/>
            <person name="Murphy C."/>
            <person name="Neiman D."/>
            <person name="Pearson M."/>
            <person name="Priest M."/>
            <person name="Roberts A."/>
            <person name="Saif S."/>
            <person name="Shea T."/>
            <person name="Sisk P."/>
            <person name="Stolte C."/>
            <person name="Sykes S."/>
            <person name="Wortman J."/>
            <person name="Nusbaum C."/>
            <person name="Birren B."/>
        </authorList>
    </citation>
    <scope>NUCLEOTIDE SEQUENCE [LARGE SCALE GENOMIC DNA]</scope>
    <source>
        <strain evidence="2 3">Th239</strain>
    </source>
</reference>
<organism evidence="2 3">
    <name type="scientific">Bartonella tamiae Th239</name>
    <dbReference type="NCBI Taxonomy" id="1094558"/>
    <lineage>
        <taxon>Bacteria</taxon>
        <taxon>Pseudomonadati</taxon>
        <taxon>Pseudomonadota</taxon>
        <taxon>Alphaproteobacteria</taxon>
        <taxon>Hyphomicrobiales</taxon>
        <taxon>Bartonellaceae</taxon>
        <taxon>Bartonella</taxon>
    </lineage>
</organism>
<proteinExistence type="predicted"/>
<dbReference type="STRING" id="1094558.ME5_00004"/>
<dbReference type="eggNOG" id="ENOG5033JZX">
    <property type="taxonomic scope" value="Bacteria"/>
</dbReference>
<dbReference type="AlphaFoldDB" id="J1K3C3"/>
<sequence>MYESHDKNRVEDPTLNDEILGSHSEIASKLKQFYTAIQEEEIPDRFLDLLEKLDRAEKAHHNNEEKGT</sequence>
<dbReference type="InterPro" id="IPR041649">
    <property type="entry name" value="NepR"/>
</dbReference>
<feature type="domain" description="Anti-sigma factor NepR" evidence="1">
    <location>
        <begin position="24"/>
        <end position="57"/>
    </location>
</feature>
<name>J1K3C3_9HYPH</name>
<evidence type="ECO:0000259" key="1">
    <source>
        <dbReference type="Pfam" id="PF18557"/>
    </source>
</evidence>